<comment type="subcellular location">
    <subcellularLocation>
        <location evidence="3">Cytoplasm</location>
    </subcellularLocation>
    <subcellularLocation>
        <location evidence="2">Nucleus</location>
    </subcellularLocation>
</comment>
<dbReference type="Pfam" id="PF04857">
    <property type="entry name" value="CAF1"/>
    <property type="match status" value="1"/>
</dbReference>
<evidence type="ECO:0000256" key="5">
    <source>
        <dbReference type="ARBA" id="ARBA00012161"/>
    </source>
</evidence>
<evidence type="ECO:0000256" key="7">
    <source>
        <dbReference type="ARBA" id="ARBA00022722"/>
    </source>
</evidence>
<evidence type="ECO:0000256" key="11">
    <source>
        <dbReference type="ARBA" id="ARBA00022884"/>
    </source>
</evidence>
<evidence type="ECO:0000256" key="4">
    <source>
        <dbReference type="ARBA" id="ARBA00008372"/>
    </source>
</evidence>
<dbReference type="PANTHER" id="PTHR10797">
    <property type="entry name" value="CCR4-NOT TRANSCRIPTION COMPLEX SUBUNIT"/>
    <property type="match status" value="1"/>
</dbReference>
<comment type="similarity">
    <text evidence="4">Belongs to the CAF1 family.</text>
</comment>
<feature type="compositionally biased region" description="Low complexity" evidence="15">
    <location>
        <begin position="364"/>
        <end position="375"/>
    </location>
</feature>
<evidence type="ECO:0000256" key="9">
    <source>
        <dbReference type="ARBA" id="ARBA00022801"/>
    </source>
</evidence>
<gene>
    <name evidence="16" type="ORF">AMON00008_LOCUS61010</name>
</gene>
<evidence type="ECO:0000256" key="8">
    <source>
        <dbReference type="ARBA" id="ARBA00022723"/>
    </source>
</evidence>
<keyword evidence="10" id="KW-0269">Exonuclease</keyword>
<keyword evidence="6" id="KW-0963">Cytoplasm</keyword>
<evidence type="ECO:0000256" key="10">
    <source>
        <dbReference type="ARBA" id="ARBA00022839"/>
    </source>
</evidence>
<evidence type="ECO:0000256" key="12">
    <source>
        <dbReference type="ARBA" id="ARBA00023015"/>
    </source>
</evidence>
<evidence type="ECO:0000256" key="1">
    <source>
        <dbReference type="ARBA" id="ARBA00001663"/>
    </source>
</evidence>
<reference evidence="16" key="1">
    <citation type="submission" date="2021-01" db="EMBL/GenBank/DDBJ databases">
        <authorList>
            <person name="Corre E."/>
            <person name="Pelletier E."/>
            <person name="Niang G."/>
            <person name="Scheremetjew M."/>
            <person name="Finn R."/>
            <person name="Kale V."/>
            <person name="Holt S."/>
            <person name="Cochrane G."/>
            <person name="Meng A."/>
            <person name="Brown T."/>
            <person name="Cohen L."/>
        </authorList>
    </citation>
    <scope>NUCLEOTIDE SEQUENCE</scope>
    <source>
        <strain evidence="16">CCMP3105</strain>
    </source>
</reference>
<keyword evidence="11" id="KW-0694">RNA-binding</keyword>
<dbReference type="InterPro" id="IPR039637">
    <property type="entry name" value="CNOT7/CNOT8/Pop2"/>
</dbReference>
<keyword evidence="8" id="KW-0479">Metal-binding</keyword>
<evidence type="ECO:0000256" key="15">
    <source>
        <dbReference type="SAM" id="MobiDB-lite"/>
    </source>
</evidence>
<dbReference type="GO" id="GO:0046872">
    <property type="term" value="F:metal ion binding"/>
    <property type="evidence" value="ECO:0007669"/>
    <property type="project" value="UniProtKB-KW"/>
</dbReference>
<dbReference type="GO" id="GO:0003723">
    <property type="term" value="F:RNA binding"/>
    <property type="evidence" value="ECO:0007669"/>
    <property type="project" value="UniProtKB-KW"/>
</dbReference>
<dbReference type="EMBL" id="HBNR01085229">
    <property type="protein sequence ID" value="CAE4662915.1"/>
    <property type="molecule type" value="Transcribed_RNA"/>
</dbReference>
<feature type="region of interest" description="Disordered" evidence="15">
    <location>
        <begin position="352"/>
        <end position="426"/>
    </location>
</feature>
<evidence type="ECO:0000256" key="2">
    <source>
        <dbReference type="ARBA" id="ARBA00004123"/>
    </source>
</evidence>
<feature type="compositionally biased region" description="Basic and acidic residues" evidence="15">
    <location>
        <begin position="377"/>
        <end position="414"/>
    </location>
</feature>
<dbReference type="Gene3D" id="3.30.420.10">
    <property type="entry name" value="Ribonuclease H-like superfamily/Ribonuclease H"/>
    <property type="match status" value="1"/>
</dbReference>
<comment type="catalytic activity">
    <reaction evidence="1">
        <text>Exonucleolytic cleavage of poly(A) to 5'-AMP.</text>
        <dbReference type="EC" id="3.1.13.4"/>
    </reaction>
</comment>
<keyword evidence="12" id="KW-0805">Transcription regulation</keyword>
<dbReference type="GO" id="GO:0005737">
    <property type="term" value="C:cytoplasm"/>
    <property type="evidence" value="ECO:0007669"/>
    <property type="project" value="UniProtKB-SubCell"/>
</dbReference>
<dbReference type="AlphaFoldDB" id="A0A7S4VSD7"/>
<keyword evidence="9" id="KW-0378">Hydrolase</keyword>
<accession>A0A7S4VSD7</accession>
<keyword evidence="7" id="KW-0540">Nuclease</keyword>
<dbReference type="InterPro" id="IPR006941">
    <property type="entry name" value="RNase_CAF1"/>
</dbReference>
<evidence type="ECO:0000256" key="3">
    <source>
        <dbReference type="ARBA" id="ARBA00004496"/>
    </source>
</evidence>
<protein>
    <recommendedName>
        <fullName evidence="5">poly(A)-specific ribonuclease</fullName>
        <ecNumber evidence="5">3.1.13.4</ecNumber>
    </recommendedName>
</protein>
<dbReference type="InterPro" id="IPR012337">
    <property type="entry name" value="RNaseH-like_sf"/>
</dbReference>
<organism evidence="16">
    <name type="scientific">Alexandrium monilatum</name>
    <dbReference type="NCBI Taxonomy" id="311494"/>
    <lineage>
        <taxon>Eukaryota</taxon>
        <taxon>Sar</taxon>
        <taxon>Alveolata</taxon>
        <taxon>Dinophyceae</taxon>
        <taxon>Gonyaulacales</taxon>
        <taxon>Pyrocystaceae</taxon>
        <taxon>Alexandrium</taxon>
    </lineage>
</organism>
<evidence type="ECO:0000256" key="14">
    <source>
        <dbReference type="ARBA" id="ARBA00023242"/>
    </source>
</evidence>
<proteinExistence type="inferred from homology"/>
<name>A0A7S4VSD7_9DINO</name>
<evidence type="ECO:0000256" key="13">
    <source>
        <dbReference type="ARBA" id="ARBA00023163"/>
    </source>
</evidence>
<keyword evidence="14" id="KW-0539">Nucleus</keyword>
<dbReference type="InterPro" id="IPR036397">
    <property type="entry name" value="RNaseH_sf"/>
</dbReference>
<dbReference type="SUPFAM" id="SSF53098">
    <property type="entry name" value="Ribonuclease H-like"/>
    <property type="match status" value="1"/>
</dbReference>
<dbReference type="GO" id="GO:0005634">
    <property type="term" value="C:nucleus"/>
    <property type="evidence" value="ECO:0007669"/>
    <property type="project" value="UniProtKB-SubCell"/>
</dbReference>
<dbReference type="GO" id="GO:0030014">
    <property type="term" value="C:CCR4-NOT complex"/>
    <property type="evidence" value="ECO:0007669"/>
    <property type="project" value="InterPro"/>
</dbReference>
<evidence type="ECO:0000313" key="16">
    <source>
        <dbReference type="EMBL" id="CAE4662915.1"/>
    </source>
</evidence>
<dbReference type="EC" id="3.1.13.4" evidence="5"/>
<dbReference type="GO" id="GO:0004535">
    <property type="term" value="F:poly(A)-specific ribonuclease activity"/>
    <property type="evidence" value="ECO:0007669"/>
    <property type="project" value="UniProtKB-EC"/>
</dbReference>
<sequence length="540" mass="59002">MGHSKDLDGMLVREVWAQSLSHEFELMATAASDEAGVILALDTEFPGLLLRDNGTVAESERYRILRENVDTLRLIQLGLAVAGPDGVLRGVWSFNLKFDVSVDLHSTASVNMLRNAGIDFARHATEGIDQGELGRKLAASHLVGWDWRERSSCPLRWKRPPLWVTFSGDYDLGFLLKLLTPGRPLPTSLLTFMEEIGTHCPSHMELRDRLPRGSLEKLAKDCGIRRVGAAHTAGSDALLTLGLFLHLSSLTTPGFAEWSELGWCLHDGWDLQNAWAALGYAPVWNESSMVHWLSAGACQADPQHLQAEPQGGLQTKRAQLAAIPVEPDADAVQLPPCAVARLAVIQNQTEEGTISPSTADEADVVSGEVSSYSESELAEKEEGKTRSDSKAVDGGQHERRRVSDGWHPERRRGADGWQPGRRRAVDGWQPGRRRRADHCRHGNLFLAVLRAGVFGWPGSLAPPPLLCLSHLFVLCLVFPPTLDTLLFLPLQVVIVLLLCCSGLVPQPPQNFLTAYVAGSCARFAGAMLSTVLCSGVEYCT</sequence>
<evidence type="ECO:0000256" key="6">
    <source>
        <dbReference type="ARBA" id="ARBA00022490"/>
    </source>
</evidence>
<keyword evidence="13" id="KW-0804">Transcription</keyword>